<evidence type="ECO:0000256" key="3">
    <source>
        <dbReference type="ARBA" id="ARBA00022448"/>
    </source>
</evidence>
<evidence type="ECO:0000256" key="7">
    <source>
        <dbReference type="ARBA" id="ARBA00022840"/>
    </source>
</evidence>
<dbReference type="GO" id="GO:0016987">
    <property type="term" value="F:sigma factor activity"/>
    <property type="evidence" value="ECO:0007669"/>
    <property type="project" value="UniProtKB-KW"/>
</dbReference>
<evidence type="ECO:0000256" key="1">
    <source>
        <dbReference type="ARBA" id="ARBA00004413"/>
    </source>
</evidence>
<dbReference type="HAMAP" id="MF_00962">
    <property type="entry name" value="Sigma70_FliA"/>
    <property type="match status" value="1"/>
</dbReference>
<dbReference type="InterPro" id="IPR012845">
    <property type="entry name" value="RNA_pol_sigma_FliA_WhiG"/>
</dbReference>
<sequence length="1054" mass="113161">MKIKRFVAADMRSAMNLVRKEHGPDAVILSNRRIEEGIEIVAAANYDESAVQRALEASRRDVAPPPAPKPRSAADAVIAAVTRRRSSTPAPEPVAATTSAVAALARAAVGATGRTLDSADEIVPTRGSTGFAATLARAAVNESTLPEQIFAPFADAIVAPSPSPAAAAPVNRARFQIDPPLEDSAQMPAVSPPPLPVASQAAAAPEDEAPHAPVDVQPTEVAPAPLPTLAPAPALTLVADDAEIRHLRQEVAGMRQVIEREMNRFTDERLRGCPVRATALDLMDEYGFDAGIARDVAMQIPLETEAHRGRGLMLGLISRKLPIAPVDPMEEGGVIALVGPTGAGKTTTIAKLASRFAEAHAARDVALVTTDTMRIGAREQLYGYGRQLGIAVHEANSGTDLDQLLERLKDYKLVLIDTAGLGPRDRALAAQLQWLRAARQVRTLLVLPANTSFGDMDEVVRRFGAANLQGLVLSKLDETGRFGNALSVAVDHKLPITWVTDGQDVPDDLHRASAANLVLRLEDLRRAADMPCNPELNHAVAEPLGPVRTIAVTGGKGGVGKTNVSANLAVALAGMGKRTLLLDADLGLANIDVILGLSPTNTLADLVAGRCSLDDVIIEGPNGVLVVPAASGRRHMAELAPAEHVGLVNVFSELERELDIMVVDTAAGITDGVLTFCQAAQDTVVVVCDEPASITDAYALIKVLSRERGVDRIQVVANMVRDPNEGRVLYEKLTRVCEKFLADVSLNYLGCVPQDDWLRLSVQRQQPVVKAYPSSPSALAITEIARRTARWQAPTEPRGGVEFFLERIIKQRGYREVQRTAANEVIAQHSDLVRRIAHHLAARLPASVEVDDLIQAGMMGLIEASRSYDADQGASFETYASIRIRGSMIDEIRRGDWVPRSVHRRARDAAATIRRLEQSTGRAASATEVAAAMEMPLPEYLRLMEDASRGQVLSLESRIEDQGELDTVAQGGPTPQQVLERGEFGRELGNAIGHLPEREQLVLSLYYEQELNLKEIGAVLGVSESRVCQIHGQAVLRLRGRLKIFEAADAGLES</sequence>
<dbReference type="GO" id="GO:0005829">
    <property type="term" value="C:cytosol"/>
    <property type="evidence" value="ECO:0007669"/>
    <property type="project" value="TreeGrafter"/>
</dbReference>
<dbReference type="PANTHER" id="PTHR43384:SF4">
    <property type="entry name" value="CELLULOSE BIOSYNTHESIS PROTEIN BCSQ-RELATED"/>
    <property type="match status" value="1"/>
</dbReference>
<dbReference type="Pfam" id="PF00448">
    <property type="entry name" value="SRP54"/>
    <property type="match status" value="1"/>
</dbReference>
<organism evidence="20">
    <name type="scientific">Knufia peltigerae</name>
    <dbReference type="NCBI Taxonomy" id="1002370"/>
    <lineage>
        <taxon>Eukaryota</taxon>
        <taxon>Fungi</taxon>
        <taxon>Dikarya</taxon>
        <taxon>Ascomycota</taxon>
        <taxon>Pezizomycotina</taxon>
        <taxon>Eurotiomycetes</taxon>
        <taxon>Chaetothyriomycetidae</taxon>
        <taxon>Chaetothyriales</taxon>
        <taxon>Trichomeriaceae</taxon>
        <taxon>Knufia</taxon>
    </lineage>
</organism>
<dbReference type="GO" id="GO:0003899">
    <property type="term" value="F:DNA-directed RNA polymerase activity"/>
    <property type="evidence" value="ECO:0007669"/>
    <property type="project" value="InterPro"/>
</dbReference>
<accession>A0AA38XT14</accession>
<keyword evidence="7" id="KW-0067">ATP-binding</keyword>
<evidence type="ECO:0000256" key="11">
    <source>
        <dbReference type="ARBA" id="ARBA00023125"/>
    </source>
</evidence>
<dbReference type="NCBIfam" id="NF005413">
    <property type="entry name" value="PRK06986.1"/>
    <property type="match status" value="1"/>
</dbReference>
<evidence type="ECO:0000313" key="20">
    <source>
        <dbReference type="EMBL" id="KAJ9620765.1"/>
    </source>
</evidence>
<dbReference type="SMART" id="SM00382">
    <property type="entry name" value="AAA"/>
    <property type="match status" value="2"/>
</dbReference>
<feature type="domain" description="RNA polymerase sigma-70" evidence="19">
    <location>
        <begin position="1012"/>
        <end position="1038"/>
    </location>
</feature>
<protein>
    <recommendedName>
        <fullName evidence="2">Flagellar biosynthesis protein FlhF</fullName>
    </recommendedName>
    <alternativeName>
        <fullName evidence="17">Flagella-associated GTP-binding protein</fullName>
    </alternativeName>
</protein>
<keyword evidence="15" id="KW-1006">Bacterial flagellum protein export</keyword>
<gene>
    <name evidence="20" type="ORF">H2204_012075</name>
</gene>
<reference evidence="20" key="1">
    <citation type="submission" date="2022-10" db="EMBL/GenBank/DDBJ databases">
        <title>Culturing micro-colonial fungi from biological soil crusts in the Mojave desert and describing Neophaeococcomyces mojavensis, and introducing the new genera and species Taxawa tesnikishii.</title>
        <authorList>
            <person name="Kurbessoian T."/>
            <person name="Stajich J.E."/>
        </authorList>
    </citation>
    <scope>NUCLEOTIDE SEQUENCE</scope>
    <source>
        <strain evidence="20">TK_35</strain>
    </source>
</reference>
<dbReference type="InterPro" id="IPR007624">
    <property type="entry name" value="RNA_pol_sigma70_r3"/>
</dbReference>
<dbReference type="CDD" id="cd02038">
    <property type="entry name" value="FlhG-like"/>
    <property type="match status" value="1"/>
</dbReference>
<dbReference type="SMART" id="SM00962">
    <property type="entry name" value="SRP54"/>
    <property type="match status" value="1"/>
</dbReference>
<dbReference type="InterPro" id="IPR033875">
    <property type="entry name" value="FlhG"/>
</dbReference>
<keyword evidence="9" id="KW-0805">Transcription regulation</keyword>
<evidence type="ECO:0000256" key="17">
    <source>
        <dbReference type="ARBA" id="ARBA00030866"/>
    </source>
</evidence>
<dbReference type="GO" id="GO:0005524">
    <property type="term" value="F:ATP binding"/>
    <property type="evidence" value="ECO:0007669"/>
    <property type="project" value="UniProtKB-KW"/>
</dbReference>
<dbReference type="GO" id="GO:0016887">
    <property type="term" value="F:ATP hydrolysis activity"/>
    <property type="evidence" value="ECO:0007669"/>
    <property type="project" value="TreeGrafter"/>
</dbReference>
<dbReference type="InterPro" id="IPR000897">
    <property type="entry name" value="SRP54_GTPase_dom"/>
</dbReference>
<dbReference type="InterPro" id="IPR000943">
    <property type="entry name" value="RNA_pol_sigma70"/>
</dbReference>
<dbReference type="PROSITE" id="PS00716">
    <property type="entry name" value="SIGMA70_2"/>
    <property type="match status" value="1"/>
</dbReference>
<dbReference type="InterPro" id="IPR047040">
    <property type="entry name" value="FlhF__GTPase_dom"/>
</dbReference>
<evidence type="ECO:0000256" key="14">
    <source>
        <dbReference type="ARBA" id="ARBA00023163"/>
    </source>
</evidence>
<dbReference type="GO" id="GO:0003677">
    <property type="term" value="F:DNA binding"/>
    <property type="evidence" value="ECO:0007669"/>
    <property type="project" value="UniProtKB-KW"/>
</dbReference>
<keyword evidence="6" id="KW-1005">Bacterial flagellum biogenesis</keyword>
<dbReference type="GO" id="GO:0005525">
    <property type="term" value="F:GTP binding"/>
    <property type="evidence" value="ECO:0007669"/>
    <property type="project" value="UniProtKB-KW"/>
</dbReference>
<keyword evidence="11" id="KW-0238">DNA-binding</keyword>
<evidence type="ECO:0000256" key="16">
    <source>
        <dbReference type="ARBA" id="ARBA00025337"/>
    </source>
</evidence>
<dbReference type="GO" id="GO:0003924">
    <property type="term" value="F:GTPase activity"/>
    <property type="evidence" value="ECO:0007669"/>
    <property type="project" value="InterPro"/>
</dbReference>
<dbReference type="SUPFAM" id="SSF88659">
    <property type="entry name" value="Sigma3 and sigma4 domains of RNA polymerase sigma factors"/>
    <property type="match status" value="2"/>
</dbReference>
<keyword evidence="8" id="KW-0653">Protein transport</keyword>
<comment type="subcellular location">
    <subcellularLocation>
        <location evidence="1">Cell membrane</location>
        <topology evidence="1">Peripheral membrane protein</topology>
        <orientation evidence="1">Cytoplasmic side</orientation>
    </subcellularLocation>
</comment>
<evidence type="ECO:0000256" key="2">
    <source>
        <dbReference type="ARBA" id="ARBA00014919"/>
    </source>
</evidence>
<dbReference type="InterPro" id="IPR007627">
    <property type="entry name" value="RNA_pol_sigma70_r2"/>
</dbReference>
<name>A0AA38XT14_9EURO</name>
<dbReference type="SUPFAM" id="SSF52540">
    <property type="entry name" value="P-loop containing nucleoside triphosphate hydrolases"/>
    <property type="match status" value="2"/>
</dbReference>
<dbReference type="GO" id="GO:0015031">
    <property type="term" value="P:protein transport"/>
    <property type="evidence" value="ECO:0007669"/>
    <property type="project" value="UniProtKB-KW"/>
</dbReference>
<keyword evidence="12" id="KW-0342">GTP-binding</keyword>
<evidence type="ECO:0000256" key="15">
    <source>
        <dbReference type="ARBA" id="ARBA00023225"/>
    </source>
</evidence>
<keyword evidence="10" id="KW-0731">Sigma factor</keyword>
<dbReference type="InterPro" id="IPR027417">
    <property type="entry name" value="P-loop_NTPase"/>
</dbReference>
<evidence type="ECO:0000256" key="13">
    <source>
        <dbReference type="ARBA" id="ARBA00023136"/>
    </source>
</evidence>
<dbReference type="InterPro" id="IPR002586">
    <property type="entry name" value="CobQ/CobB/MinD/ParA_Nub-bd_dom"/>
</dbReference>
<keyword evidence="4" id="KW-1003">Cell membrane</keyword>
<dbReference type="PRINTS" id="PR00046">
    <property type="entry name" value="SIGMA70FCT"/>
</dbReference>
<evidence type="ECO:0000256" key="9">
    <source>
        <dbReference type="ARBA" id="ARBA00023015"/>
    </source>
</evidence>
<dbReference type="SUPFAM" id="SSF88946">
    <property type="entry name" value="Sigma2 domain of RNA polymerase sigma factors"/>
    <property type="match status" value="1"/>
</dbReference>
<dbReference type="PANTHER" id="PTHR43384">
    <property type="entry name" value="SEPTUM SITE-DETERMINING PROTEIN MIND HOMOLOG, CHLOROPLASTIC-RELATED"/>
    <property type="match status" value="1"/>
</dbReference>
<evidence type="ECO:0000259" key="19">
    <source>
        <dbReference type="PROSITE" id="PS00716"/>
    </source>
</evidence>
<dbReference type="FunFam" id="3.40.50.300:FF:000695">
    <property type="entry name" value="Flagellar biosynthesis regulator FlhF"/>
    <property type="match status" value="1"/>
</dbReference>
<dbReference type="Pfam" id="PF01656">
    <property type="entry name" value="CbiA"/>
    <property type="match status" value="1"/>
</dbReference>
<dbReference type="InterPro" id="IPR007630">
    <property type="entry name" value="RNA_pol_sigma70_r4"/>
</dbReference>
<dbReference type="FunFam" id="3.40.50.300:FF:000158">
    <property type="entry name" value="Site-determining protein"/>
    <property type="match status" value="1"/>
</dbReference>
<dbReference type="Gene3D" id="1.20.140.160">
    <property type="match status" value="1"/>
</dbReference>
<dbReference type="InterPro" id="IPR050625">
    <property type="entry name" value="ParA/MinD_ATPase"/>
</dbReference>
<proteinExistence type="inferred from homology"/>
<dbReference type="InterPro" id="IPR014284">
    <property type="entry name" value="RNA_pol_sigma-70_dom"/>
</dbReference>
<dbReference type="Pfam" id="PF04539">
    <property type="entry name" value="Sigma70_r3"/>
    <property type="match status" value="1"/>
</dbReference>
<comment type="caution">
    <text evidence="20">The sequence shown here is derived from an EMBL/GenBank/DDBJ whole genome shotgun (WGS) entry which is preliminary data.</text>
</comment>
<dbReference type="InterPro" id="IPR013325">
    <property type="entry name" value="RNA_pol_sigma_r2"/>
</dbReference>
<evidence type="ECO:0000256" key="5">
    <source>
        <dbReference type="ARBA" id="ARBA00022741"/>
    </source>
</evidence>
<keyword evidence="5" id="KW-0547">Nucleotide-binding</keyword>
<dbReference type="Pfam" id="PF04542">
    <property type="entry name" value="Sigma70_r2"/>
    <property type="match status" value="1"/>
</dbReference>
<dbReference type="GO" id="GO:0006352">
    <property type="term" value="P:DNA-templated transcription initiation"/>
    <property type="evidence" value="ECO:0007669"/>
    <property type="project" value="InterPro"/>
</dbReference>
<evidence type="ECO:0000256" key="8">
    <source>
        <dbReference type="ARBA" id="ARBA00022927"/>
    </source>
</evidence>
<dbReference type="Pfam" id="PF04545">
    <property type="entry name" value="Sigma70_r4"/>
    <property type="match status" value="1"/>
</dbReference>
<dbReference type="GO" id="GO:0006614">
    <property type="term" value="P:SRP-dependent cotranslational protein targeting to membrane"/>
    <property type="evidence" value="ECO:0007669"/>
    <property type="project" value="InterPro"/>
</dbReference>
<evidence type="ECO:0000256" key="6">
    <source>
        <dbReference type="ARBA" id="ARBA00022795"/>
    </source>
</evidence>
<evidence type="ECO:0000256" key="4">
    <source>
        <dbReference type="ARBA" id="ARBA00022475"/>
    </source>
</evidence>
<dbReference type="InterPro" id="IPR020006">
    <property type="entry name" value="FlhF"/>
</dbReference>
<evidence type="ECO:0000256" key="18">
    <source>
        <dbReference type="SAM" id="MobiDB-lite"/>
    </source>
</evidence>
<keyword evidence="13" id="KW-0472">Membrane</keyword>
<evidence type="ECO:0000256" key="10">
    <source>
        <dbReference type="ARBA" id="ARBA00023082"/>
    </source>
</evidence>
<dbReference type="GO" id="GO:0051782">
    <property type="term" value="P:negative regulation of cell division"/>
    <property type="evidence" value="ECO:0007669"/>
    <property type="project" value="TreeGrafter"/>
</dbReference>
<dbReference type="EMBL" id="JAPDRN010000119">
    <property type="protein sequence ID" value="KAJ9620765.1"/>
    <property type="molecule type" value="Genomic_DNA"/>
</dbReference>
<dbReference type="CDD" id="cd17873">
    <property type="entry name" value="FlhF"/>
    <property type="match status" value="1"/>
</dbReference>
<feature type="region of interest" description="Disordered" evidence="18">
    <location>
        <begin position="183"/>
        <end position="224"/>
    </location>
</feature>
<dbReference type="InterPro" id="IPR013324">
    <property type="entry name" value="RNA_pol_sigma_r3/r4-like"/>
</dbReference>
<dbReference type="Gene3D" id="1.10.1740.10">
    <property type="match status" value="1"/>
</dbReference>
<dbReference type="NCBIfam" id="TIGR02937">
    <property type="entry name" value="sigma70-ECF"/>
    <property type="match status" value="1"/>
</dbReference>
<comment type="function">
    <text evidence="16">Necessary for flagellar biosynthesis. May be involved in translocation of the flagellum.</text>
</comment>
<dbReference type="AlphaFoldDB" id="A0AA38XT14"/>
<dbReference type="GO" id="GO:0009898">
    <property type="term" value="C:cytoplasmic side of plasma membrane"/>
    <property type="evidence" value="ECO:0007669"/>
    <property type="project" value="TreeGrafter"/>
</dbReference>
<keyword evidence="3" id="KW-0813">Transport</keyword>
<dbReference type="InterPro" id="IPR003593">
    <property type="entry name" value="AAA+_ATPase"/>
</dbReference>
<dbReference type="NCBIfam" id="TIGR03499">
    <property type="entry name" value="FlhF"/>
    <property type="match status" value="1"/>
</dbReference>
<dbReference type="CDD" id="cd06171">
    <property type="entry name" value="Sigma70_r4"/>
    <property type="match status" value="1"/>
</dbReference>
<keyword evidence="14" id="KW-0804">Transcription</keyword>
<evidence type="ECO:0000256" key="12">
    <source>
        <dbReference type="ARBA" id="ARBA00023134"/>
    </source>
</evidence>
<dbReference type="Gene3D" id="3.40.50.300">
    <property type="entry name" value="P-loop containing nucleotide triphosphate hydrolases"/>
    <property type="match status" value="2"/>
</dbReference>
<dbReference type="NCBIfam" id="TIGR02479">
    <property type="entry name" value="FliA_WhiG"/>
    <property type="match status" value="1"/>
</dbReference>
<dbReference type="InterPro" id="IPR028617">
    <property type="entry name" value="Sigma70_FliA"/>
</dbReference>